<dbReference type="EMBL" id="BK015796">
    <property type="protein sequence ID" value="DAE25314.1"/>
    <property type="molecule type" value="Genomic_DNA"/>
</dbReference>
<accession>A0A8S5R2E0</accession>
<organism evidence="1">
    <name type="scientific">Siphoviridae sp. ctj7g1</name>
    <dbReference type="NCBI Taxonomy" id="2826438"/>
    <lineage>
        <taxon>Viruses</taxon>
        <taxon>Duplodnaviria</taxon>
        <taxon>Heunggongvirae</taxon>
        <taxon>Uroviricota</taxon>
        <taxon>Caudoviricetes</taxon>
    </lineage>
</organism>
<reference evidence="1" key="1">
    <citation type="journal article" date="2021" name="Proc. Natl. Acad. Sci. U.S.A.">
        <title>A Catalog of Tens of Thousands of Viruses from Human Metagenomes Reveals Hidden Associations with Chronic Diseases.</title>
        <authorList>
            <person name="Tisza M.J."/>
            <person name="Buck C.B."/>
        </authorList>
    </citation>
    <scope>NUCLEOTIDE SEQUENCE</scope>
    <source>
        <strain evidence="1">Ctj7g1</strain>
    </source>
</reference>
<name>A0A8S5R2E0_9CAUD</name>
<evidence type="ECO:0000313" key="1">
    <source>
        <dbReference type="EMBL" id="DAE25314.1"/>
    </source>
</evidence>
<proteinExistence type="predicted"/>
<sequence length="29" mass="3355">MGFVQKTTLYMGDTHLLNKKGSNHEHPNR</sequence>
<protein>
    <submittedName>
        <fullName evidence="1">Uncharacterized protein</fullName>
    </submittedName>
</protein>